<gene>
    <name evidence="4" type="ORF">FNH08_00595</name>
</gene>
<dbReference type="EMBL" id="VJZC01000002">
    <property type="protein sequence ID" value="MPY55739.1"/>
    <property type="molecule type" value="Genomic_DNA"/>
</dbReference>
<feature type="domain" description="Tail sheath protein subtilisin-like" evidence="2">
    <location>
        <begin position="584"/>
        <end position="761"/>
    </location>
</feature>
<dbReference type="InterPro" id="IPR020287">
    <property type="entry name" value="Tail_sheath_C"/>
</dbReference>
<accession>A0A5N8X8J9</accession>
<dbReference type="AlphaFoldDB" id="A0A5N8X8J9"/>
<reference evidence="4 5" key="1">
    <citation type="submission" date="2019-07" db="EMBL/GenBank/DDBJ databases">
        <title>New species of Amycolatopsis and Streptomyces.</title>
        <authorList>
            <person name="Duangmal K."/>
            <person name="Teo W.F.A."/>
            <person name="Lipun K."/>
        </authorList>
    </citation>
    <scope>NUCLEOTIDE SEQUENCE [LARGE SCALE GENOMIC DNA]</scope>
    <source>
        <strain evidence="4 5">NBRC 106415</strain>
    </source>
</reference>
<protein>
    <recommendedName>
        <fullName evidence="6">Phage tail sheath family protein</fullName>
    </recommendedName>
</protein>
<evidence type="ECO:0000313" key="4">
    <source>
        <dbReference type="EMBL" id="MPY55739.1"/>
    </source>
</evidence>
<dbReference type="Proteomes" id="UP000400924">
    <property type="component" value="Unassembled WGS sequence"/>
</dbReference>
<organism evidence="4 5">
    <name type="scientific">Streptomyces spongiae</name>
    <dbReference type="NCBI Taxonomy" id="565072"/>
    <lineage>
        <taxon>Bacteria</taxon>
        <taxon>Bacillati</taxon>
        <taxon>Actinomycetota</taxon>
        <taxon>Actinomycetes</taxon>
        <taxon>Kitasatosporales</taxon>
        <taxon>Streptomycetaceae</taxon>
        <taxon>Streptomyces</taxon>
    </lineage>
</organism>
<sequence>MTYQSPGVYIEEVPSGPQPIAAAPTSVMAVLGTTRKGPLLTPTRVTGWGDYVRTFGAPASRGFTGESVFGYFENGGPAAWVVRVDPSTSASWQVFDGSGKKSFAVTAGSPGAWATSLGIGVRPDTSGASGAFYRAETTGATVSVTAGTAATLQVPSTTGLRPGDALVLVPIPASGGVSAPVSATVGSVTSNSIVLTASGAASMSPGSIVASALANDSTTLFLPSGKGFRTGDVVVATAPNGARAGALVTDVVTAGTSVTLTLAAAPGAVPGAAFVLRRADFPAVATVTTTPTGSVPATNVAMSALTFERPLTAPVAADLSVSTQESAVARITMPDGRTGEWTGGNRFEVAGTTPPPSGPVTVNAPVSAVLLADTGLSITKLTPADVSAAYGFLPTGAKVTYKGTGATTVVATRTATGFDLAPSPDAAHTYTDAAFTLQANADTGIAVRCAVEPRIGDRLAVDAAFAPITEVVRIGGDTYVLRFATKTAIGNANQTRFGLFAVQSASVVAERFALSVTVNGAVAETFGGLSLSTGHPSYFARDGVVNGTSALVTVAPRDTAAPAVSPASAPFYVTADSIGADRPATNDDFREGLARLEEVDEPAMVICPDLVTVEDPLLQADLVGQVVTHCENFRRFAVIDTPNVIGKPDKADAELRKWRDTTLSSTYAAVYAPHLRIVTIDPDSSDRFTTVPPSGFVAGVIARTDRLRGVHKAPGNETVSGAIGLAQTYTQRRQDLLNPGGVNLIRAFPGRGTRLWGARNATDDTAWRYVNVRRLFNMIETSVDRALQWVVFEPNTAQTWIRIKVSVENFLDQQWRAGALAGTKPEHAYRVRVGLGETMTEADIDLGLVVTEVAIAPAKPAEFVVVRFSHKRLSE</sequence>
<evidence type="ECO:0000259" key="2">
    <source>
        <dbReference type="Pfam" id="PF04984"/>
    </source>
</evidence>
<dbReference type="RefSeq" id="WP_152769224.1">
    <property type="nucleotide sequence ID" value="NZ_VJZC01000002.1"/>
</dbReference>
<name>A0A5N8X8J9_9ACTN</name>
<dbReference type="Pfam" id="PF04984">
    <property type="entry name" value="Phage_sheath_1"/>
    <property type="match status" value="1"/>
</dbReference>
<dbReference type="InterPro" id="IPR035089">
    <property type="entry name" value="Phage_sheath_subtilisin"/>
</dbReference>
<dbReference type="Pfam" id="PF17482">
    <property type="entry name" value="Phage_sheath_1C"/>
    <property type="match status" value="1"/>
</dbReference>
<dbReference type="PANTHER" id="PTHR35861">
    <property type="match status" value="1"/>
</dbReference>
<comment type="similarity">
    <text evidence="1">Belongs to the myoviridae tail sheath protein family.</text>
</comment>
<evidence type="ECO:0000313" key="5">
    <source>
        <dbReference type="Proteomes" id="UP000400924"/>
    </source>
</evidence>
<dbReference type="OrthoDB" id="9767864at2"/>
<keyword evidence="5" id="KW-1185">Reference proteome</keyword>
<dbReference type="InterPro" id="IPR052042">
    <property type="entry name" value="Tail_sheath_structural"/>
</dbReference>
<dbReference type="Gene3D" id="3.40.50.11780">
    <property type="match status" value="2"/>
</dbReference>
<evidence type="ECO:0000259" key="3">
    <source>
        <dbReference type="Pfam" id="PF17482"/>
    </source>
</evidence>
<evidence type="ECO:0008006" key="6">
    <source>
        <dbReference type="Google" id="ProtNLM"/>
    </source>
</evidence>
<dbReference type="PANTHER" id="PTHR35861:SF1">
    <property type="entry name" value="PHAGE TAIL SHEATH PROTEIN"/>
    <property type="match status" value="1"/>
</dbReference>
<evidence type="ECO:0000256" key="1">
    <source>
        <dbReference type="ARBA" id="ARBA00008005"/>
    </source>
</evidence>
<proteinExistence type="inferred from homology"/>
<feature type="domain" description="Tail sheath protein C-terminal" evidence="3">
    <location>
        <begin position="762"/>
        <end position="868"/>
    </location>
</feature>
<comment type="caution">
    <text evidence="4">The sequence shown here is derived from an EMBL/GenBank/DDBJ whole genome shotgun (WGS) entry which is preliminary data.</text>
</comment>